<dbReference type="Gene3D" id="2.60.40.150">
    <property type="entry name" value="C2 domain"/>
    <property type="match status" value="1"/>
</dbReference>
<dbReference type="Proteomes" id="UP000261340">
    <property type="component" value="Unplaced"/>
</dbReference>
<dbReference type="InterPro" id="IPR000008">
    <property type="entry name" value="C2_dom"/>
</dbReference>
<keyword evidence="3" id="KW-0472">Membrane</keyword>
<dbReference type="AlphaFoldDB" id="A0A3Q0S4F9"/>
<evidence type="ECO:0000313" key="5">
    <source>
        <dbReference type="Ensembl" id="ENSACIP00000017697.1"/>
    </source>
</evidence>
<dbReference type="PANTHER" id="PTHR45716:SF1">
    <property type="entry name" value="SYNAPTOTAGMIN-LIKE PROTEIN 3"/>
    <property type="match status" value="1"/>
</dbReference>
<dbReference type="GO" id="GO:0005886">
    <property type="term" value="C:plasma membrane"/>
    <property type="evidence" value="ECO:0007669"/>
    <property type="project" value="TreeGrafter"/>
</dbReference>
<dbReference type="SMART" id="SM00239">
    <property type="entry name" value="C2"/>
    <property type="match status" value="1"/>
</dbReference>
<name>A0A3Q0S4F9_AMPCI</name>
<proteinExistence type="predicted"/>
<dbReference type="OMA" id="ACENHYF"/>
<dbReference type="InterPro" id="IPR035892">
    <property type="entry name" value="C2_domain_sf"/>
</dbReference>
<dbReference type="Pfam" id="PF00168">
    <property type="entry name" value="C2"/>
    <property type="match status" value="1"/>
</dbReference>
<evidence type="ECO:0000256" key="2">
    <source>
        <dbReference type="ARBA" id="ARBA00022737"/>
    </source>
</evidence>
<evidence type="ECO:0000259" key="4">
    <source>
        <dbReference type="PROSITE" id="PS50004"/>
    </source>
</evidence>
<protein>
    <recommendedName>
        <fullName evidence="4">C2 domain-containing protein</fullName>
    </recommendedName>
</protein>
<sequence length="248" mass="28390">MCDSVTQITTLADSICVCKAQQLMTESYCNSRSHLFCLRTIKRVMITKSPVIINPSHIVALFPLKCKTCILLLQGSCSSTSTEFGFFESVSVAGELELALAFNTNASRLEITVGACRNLSYGDSKRRKCHPYVKLYVLPDKSSKLKTSVKRNTTDPVYNEVLKYNIERHMLTGKRLQVTVWHSGTLKRKVFLGEVLIPLDGWRFEDKAFERFNWYPLCAACENHYFKRKSSTILRKGWLRSRNKNKIN</sequence>
<dbReference type="PANTHER" id="PTHR45716">
    <property type="entry name" value="BITESIZE, ISOFORM I"/>
    <property type="match status" value="1"/>
</dbReference>
<dbReference type="SUPFAM" id="SSF49562">
    <property type="entry name" value="C2 domain (Calcium/lipid-binding domain, CaLB)"/>
    <property type="match status" value="1"/>
</dbReference>
<dbReference type="FunFam" id="2.60.40.150:FF:000006">
    <property type="entry name" value="Synaptotagmin-like 5, isoform CRA_a"/>
    <property type="match status" value="1"/>
</dbReference>
<dbReference type="Ensembl" id="ENSACIT00000018173.1">
    <property type="protein sequence ID" value="ENSACIP00000017697.1"/>
    <property type="gene ID" value="ENSACIG00000013803.1"/>
</dbReference>
<feature type="domain" description="C2" evidence="4">
    <location>
        <begin position="92"/>
        <end position="212"/>
    </location>
</feature>
<dbReference type="STRING" id="61819.ENSACIP00000017697"/>
<reference evidence="5" key="2">
    <citation type="submission" date="2025-09" db="UniProtKB">
        <authorList>
            <consortium name="Ensembl"/>
        </authorList>
    </citation>
    <scope>IDENTIFICATION</scope>
</reference>
<dbReference type="GO" id="GO:0042043">
    <property type="term" value="F:neurexin family protein binding"/>
    <property type="evidence" value="ECO:0007669"/>
    <property type="project" value="TreeGrafter"/>
</dbReference>
<evidence type="ECO:0000313" key="6">
    <source>
        <dbReference type="Proteomes" id="UP000261340"/>
    </source>
</evidence>
<dbReference type="GO" id="GO:0070382">
    <property type="term" value="C:exocytic vesicle"/>
    <property type="evidence" value="ECO:0007669"/>
    <property type="project" value="TreeGrafter"/>
</dbReference>
<dbReference type="PROSITE" id="PS50004">
    <property type="entry name" value="C2"/>
    <property type="match status" value="1"/>
</dbReference>
<keyword evidence="6" id="KW-1185">Reference proteome</keyword>
<evidence type="ECO:0000256" key="3">
    <source>
        <dbReference type="ARBA" id="ARBA00023136"/>
    </source>
</evidence>
<dbReference type="GO" id="GO:0006887">
    <property type="term" value="P:exocytosis"/>
    <property type="evidence" value="ECO:0007669"/>
    <property type="project" value="TreeGrafter"/>
</dbReference>
<dbReference type="GeneTree" id="ENSGT00940000167198"/>
<organism evidence="5 6">
    <name type="scientific">Amphilophus citrinellus</name>
    <name type="common">Midas cichlid</name>
    <name type="synonym">Cichlasoma citrinellum</name>
    <dbReference type="NCBI Taxonomy" id="61819"/>
    <lineage>
        <taxon>Eukaryota</taxon>
        <taxon>Metazoa</taxon>
        <taxon>Chordata</taxon>
        <taxon>Craniata</taxon>
        <taxon>Vertebrata</taxon>
        <taxon>Euteleostomi</taxon>
        <taxon>Actinopterygii</taxon>
        <taxon>Neopterygii</taxon>
        <taxon>Teleostei</taxon>
        <taxon>Neoteleostei</taxon>
        <taxon>Acanthomorphata</taxon>
        <taxon>Ovalentaria</taxon>
        <taxon>Cichlomorphae</taxon>
        <taxon>Cichliformes</taxon>
        <taxon>Cichlidae</taxon>
        <taxon>New World cichlids</taxon>
        <taxon>Cichlasomatinae</taxon>
        <taxon>Heroini</taxon>
        <taxon>Amphilophus</taxon>
    </lineage>
</organism>
<comment type="subcellular location">
    <subcellularLocation>
        <location evidence="1">Membrane</location>
    </subcellularLocation>
</comment>
<keyword evidence="2" id="KW-0677">Repeat</keyword>
<accession>A0A3Q0S4F9</accession>
<evidence type="ECO:0000256" key="1">
    <source>
        <dbReference type="ARBA" id="ARBA00004370"/>
    </source>
</evidence>
<reference evidence="5" key="1">
    <citation type="submission" date="2025-08" db="UniProtKB">
        <authorList>
            <consortium name="Ensembl"/>
        </authorList>
    </citation>
    <scope>IDENTIFICATION</scope>
</reference>